<dbReference type="EMBL" id="FOSK01000013">
    <property type="protein sequence ID" value="SFK98507.1"/>
    <property type="molecule type" value="Genomic_DNA"/>
</dbReference>
<keyword evidence="2" id="KW-1185">Reference proteome</keyword>
<proteinExistence type="predicted"/>
<evidence type="ECO:0000313" key="2">
    <source>
        <dbReference type="Proteomes" id="UP000199598"/>
    </source>
</evidence>
<name>A0A1I4E1R1_9HYPH</name>
<gene>
    <name evidence="1" type="ORF">SAMN04488518_11367</name>
</gene>
<protein>
    <submittedName>
        <fullName evidence="1">Uncharacterized protein</fullName>
    </submittedName>
</protein>
<reference evidence="1 2" key="1">
    <citation type="submission" date="2016-10" db="EMBL/GenBank/DDBJ databases">
        <authorList>
            <person name="Varghese N."/>
            <person name="Submissions S."/>
        </authorList>
    </citation>
    <scope>NUCLEOTIDE SEQUENCE [LARGE SCALE GENOMIC DNA]</scope>
    <source>
        <strain evidence="1 2">DSM 16392</strain>
    </source>
</reference>
<comment type="caution">
    <text evidence="1">The sequence shown here is derived from an EMBL/GenBank/DDBJ whole genome shotgun (WGS) entry which is preliminary data.</text>
</comment>
<accession>A0A1I4E1R1</accession>
<evidence type="ECO:0000313" key="1">
    <source>
        <dbReference type="EMBL" id="SFK98507.1"/>
    </source>
</evidence>
<organism evidence="1 2">
    <name type="scientific">Pseudovibrio ascidiaceicola</name>
    <dbReference type="NCBI Taxonomy" id="285279"/>
    <lineage>
        <taxon>Bacteria</taxon>
        <taxon>Pseudomonadati</taxon>
        <taxon>Pseudomonadota</taxon>
        <taxon>Alphaproteobacteria</taxon>
        <taxon>Hyphomicrobiales</taxon>
        <taxon>Stappiaceae</taxon>
        <taxon>Pseudovibrio</taxon>
    </lineage>
</organism>
<sequence length="47" mass="5046">MIVSEPARVRGYARGSGLVPRAGFRKAVNGLEDNREGARVSRAPAHI</sequence>
<dbReference type="Proteomes" id="UP000199598">
    <property type="component" value="Unassembled WGS sequence"/>
</dbReference>